<dbReference type="RefSeq" id="WP_072310153.1">
    <property type="nucleotide sequence ID" value="NZ_FMIQ01000073.1"/>
</dbReference>
<dbReference type="Proteomes" id="UP000094844">
    <property type="component" value="Unassembled WGS sequence"/>
</dbReference>
<dbReference type="OrthoDB" id="9178739at2"/>
<accession>A0A1C6Z5L7</accession>
<protein>
    <submittedName>
        <fullName evidence="2">Uncharacterized protein</fullName>
    </submittedName>
</protein>
<dbReference type="AlphaFoldDB" id="A0A1C6Z5L7"/>
<reference evidence="2 3" key="1">
    <citation type="submission" date="2016-09" db="EMBL/GenBank/DDBJ databases">
        <authorList>
            <person name="Capua I."/>
            <person name="De Benedictis P."/>
            <person name="Joannis T."/>
            <person name="Lombin L.H."/>
            <person name="Cattoli G."/>
        </authorList>
    </citation>
    <scope>NUCLEOTIDE SEQUENCE [LARGE SCALE GENOMIC DNA]</scope>
    <source>
        <strain evidence="2 3">GB001</strain>
    </source>
</reference>
<evidence type="ECO:0000313" key="3">
    <source>
        <dbReference type="Proteomes" id="UP000094844"/>
    </source>
</evidence>
<organism evidence="2 3">
    <name type="scientific">Hafnia alvei</name>
    <dbReference type="NCBI Taxonomy" id="569"/>
    <lineage>
        <taxon>Bacteria</taxon>
        <taxon>Pseudomonadati</taxon>
        <taxon>Pseudomonadota</taxon>
        <taxon>Gammaproteobacteria</taxon>
        <taxon>Enterobacterales</taxon>
        <taxon>Hafniaceae</taxon>
        <taxon>Hafnia</taxon>
    </lineage>
</organism>
<feature type="transmembrane region" description="Helical" evidence="1">
    <location>
        <begin position="436"/>
        <end position="457"/>
    </location>
</feature>
<gene>
    <name evidence="2" type="ORF">BN1044_03999</name>
</gene>
<keyword evidence="1" id="KW-1133">Transmembrane helix</keyword>
<feature type="transmembrane region" description="Helical" evidence="1">
    <location>
        <begin position="366"/>
        <end position="387"/>
    </location>
</feature>
<keyword evidence="1" id="KW-0812">Transmembrane</keyword>
<name>A0A1C6Z5L7_HAFAL</name>
<sequence length="474" mass="54049">MTSILEKIGKAIDHSRHSSDLVITEDHQLSIRKLFISGTMDNESLELWGEVVDAHAEDLRIIFVDESRDVIHPREGISGQKHYITITCNELPGILRLFTFEGWRTFLLQDNKLCKYKYIYGLFITEEFQTLCWSVLPWKEMLPVQTSCNTTAKKTSVTKSIIKCYSTAFLPPDAIAPWILETSGRRDDEAITLWKSLGCRELLKCFANELFSAEKMMVGLAGKPPRKIAFGDETLAQPSFDIIQEAAKWIFLEGNETELKHTFLSSELAREWPADMDFCEGIMLRLPSALESARLLYKAHIRSGSKDTMKSLGDLRKTLTEDTQKIIQQSRELSSTLWKDMALVISVLVVRYSLDAAKSVGLQKIYALVFCGIAIYIVISYGMSVYINRQTISLLERVRTTWRTKLYGFLDEQDYQELASRPVKDAMGSYSRVERMTSVVVILLVIILLTAACSEFWSFGTFIKYIHTWTTGIL</sequence>
<proteinExistence type="predicted"/>
<dbReference type="EMBL" id="FMIQ01000073">
    <property type="protein sequence ID" value="SCM54492.1"/>
    <property type="molecule type" value="Genomic_DNA"/>
</dbReference>
<evidence type="ECO:0000256" key="1">
    <source>
        <dbReference type="SAM" id="Phobius"/>
    </source>
</evidence>
<evidence type="ECO:0000313" key="2">
    <source>
        <dbReference type="EMBL" id="SCM54492.1"/>
    </source>
</evidence>
<keyword evidence="1" id="KW-0472">Membrane</keyword>